<evidence type="ECO:0000256" key="3">
    <source>
        <dbReference type="SAM" id="SignalP"/>
    </source>
</evidence>
<sequence length="296" mass="32285">MNKVIVTLLLLLTASVVTPAWSSKTSVSMKGDTTTVIEDGDTTRVVGGINIGKIIERALGDTLVSTADSAEDADGAADDAAAYDNREANMRARQAMMQEMVQNIVTCTVVGVIFIIFFSLLFYYLHRKAKYRMMEKAIENNYPLPGTPMMGRQAPVQSQPVAQPQSQSQSQSQSAAPQPPVAGLANLGFNNVQPYLDWRSFHRSFMLIAVGVALMLFFAAAGSIEMVALMSILVLIGAAQALINYQQQKQVIARQLWQQQHGQQPAAQPQQPPVFKPHNNPEPANNDTQAGEQPQQ</sequence>
<feature type="signal peptide" evidence="3">
    <location>
        <begin position="1"/>
        <end position="19"/>
    </location>
</feature>
<feature type="transmembrane region" description="Helical" evidence="2">
    <location>
        <begin position="227"/>
        <end position="245"/>
    </location>
</feature>
<keyword evidence="2" id="KW-0812">Transmembrane</keyword>
<gene>
    <name evidence="4" type="ORF">FYJ29_13145</name>
</gene>
<organism evidence="4 5">
    <name type="scientific">Sodaliphilus pleomorphus</name>
    <dbReference type="NCBI Taxonomy" id="2606626"/>
    <lineage>
        <taxon>Bacteria</taxon>
        <taxon>Pseudomonadati</taxon>
        <taxon>Bacteroidota</taxon>
        <taxon>Bacteroidia</taxon>
        <taxon>Bacteroidales</taxon>
        <taxon>Muribaculaceae</taxon>
        <taxon>Sodaliphilus</taxon>
    </lineage>
</organism>
<feature type="region of interest" description="Disordered" evidence="1">
    <location>
        <begin position="259"/>
        <end position="296"/>
    </location>
</feature>
<feature type="transmembrane region" description="Helical" evidence="2">
    <location>
        <begin position="204"/>
        <end position="221"/>
    </location>
</feature>
<feature type="region of interest" description="Disordered" evidence="1">
    <location>
        <begin position="149"/>
        <end position="179"/>
    </location>
</feature>
<feature type="compositionally biased region" description="Low complexity" evidence="1">
    <location>
        <begin position="153"/>
        <end position="176"/>
    </location>
</feature>
<name>A0A6L5XGN7_9BACT</name>
<feature type="compositionally biased region" description="Low complexity" evidence="1">
    <location>
        <begin position="259"/>
        <end position="269"/>
    </location>
</feature>
<dbReference type="Proteomes" id="UP000483362">
    <property type="component" value="Unassembled WGS sequence"/>
</dbReference>
<dbReference type="EMBL" id="VULT01000030">
    <property type="protein sequence ID" value="MSS18694.1"/>
    <property type="molecule type" value="Genomic_DNA"/>
</dbReference>
<evidence type="ECO:0000256" key="1">
    <source>
        <dbReference type="SAM" id="MobiDB-lite"/>
    </source>
</evidence>
<keyword evidence="2" id="KW-1133">Transmembrane helix</keyword>
<dbReference type="AlphaFoldDB" id="A0A6L5XGN7"/>
<feature type="compositionally biased region" description="Polar residues" evidence="1">
    <location>
        <begin position="282"/>
        <end position="296"/>
    </location>
</feature>
<proteinExistence type="predicted"/>
<accession>A0A6L5XGN7</accession>
<keyword evidence="2" id="KW-0472">Membrane</keyword>
<evidence type="ECO:0000313" key="4">
    <source>
        <dbReference type="EMBL" id="MSS18694.1"/>
    </source>
</evidence>
<protein>
    <submittedName>
        <fullName evidence="4">Uncharacterized protein</fullName>
    </submittedName>
</protein>
<keyword evidence="3" id="KW-0732">Signal</keyword>
<evidence type="ECO:0000256" key="2">
    <source>
        <dbReference type="SAM" id="Phobius"/>
    </source>
</evidence>
<comment type="caution">
    <text evidence="4">The sequence shown here is derived from an EMBL/GenBank/DDBJ whole genome shotgun (WGS) entry which is preliminary data.</text>
</comment>
<keyword evidence="5" id="KW-1185">Reference proteome</keyword>
<reference evidence="4 5" key="1">
    <citation type="submission" date="2019-08" db="EMBL/GenBank/DDBJ databases">
        <title>In-depth cultivation of the pig gut microbiome towards novel bacterial diversity and tailored functional studies.</title>
        <authorList>
            <person name="Wylensek D."/>
            <person name="Hitch T.C.A."/>
            <person name="Clavel T."/>
        </authorList>
    </citation>
    <scope>NUCLEOTIDE SEQUENCE [LARGE SCALE GENOMIC DNA]</scope>
    <source>
        <strain evidence="4 5">Oil-RF-744-WCA-WT-10</strain>
    </source>
</reference>
<feature type="transmembrane region" description="Helical" evidence="2">
    <location>
        <begin position="100"/>
        <end position="125"/>
    </location>
</feature>
<evidence type="ECO:0000313" key="5">
    <source>
        <dbReference type="Proteomes" id="UP000483362"/>
    </source>
</evidence>
<dbReference type="RefSeq" id="WP_154328143.1">
    <property type="nucleotide sequence ID" value="NZ_CP045696.1"/>
</dbReference>
<feature type="chain" id="PRO_5027097147" evidence="3">
    <location>
        <begin position="20"/>
        <end position="296"/>
    </location>
</feature>